<dbReference type="PANTHER" id="PTHR38592">
    <property type="entry name" value="BLL4819 PROTEIN"/>
    <property type="match status" value="1"/>
</dbReference>
<feature type="transmembrane region" description="Helical" evidence="2">
    <location>
        <begin position="249"/>
        <end position="270"/>
    </location>
</feature>
<feature type="transmembrane region" description="Helical" evidence="2">
    <location>
        <begin position="342"/>
        <end position="361"/>
    </location>
</feature>
<keyword evidence="2" id="KW-1133">Transmembrane helix</keyword>
<feature type="compositionally biased region" description="Polar residues" evidence="1">
    <location>
        <begin position="1"/>
        <end position="19"/>
    </location>
</feature>
<evidence type="ECO:0000256" key="2">
    <source>
        <dbReference type="SAM" id="Phobius"/>
    </source>
</evidence>
<evidence type="ECO:0000313" key="4">
    <source>
        <dbReference type="Proteomes" id="UP000287447"/>
    </source>
</evidence>
<feature type="transmembrane region" description="Helical" evidence="2">
    <location>
        <begin position="70"/>
        <end position="92"/>
    </location>
</feature>
<organism evidence="3 4">
    <name type="scientific">Hwanghaeella grinnelliae</name>
    <dbReference type="NCBI Taxonomy" id="2500179"/>
    <lineage>
        <taxon>Bacteria</taxon>
        <taxon>Pseudomonadati</taxon>
        <taxon>Pseudomonadota</taxon>
        <taxon>Alphaproteobacteria</taxon>
        <taxon>Rhodospirillales</taxon>
        <taxon>Rhodospirillaceae</taxon>
        <taxon>Hwanghaeella</taxon>
    </lineage>
</organism>
<dbReference type="EMBL" id="SADE01000001">
    <property type="protein sequence ID" value="RVU39412.1"/>
    <property type="molecule type" value="Genomic_DNA"/>
</dbReference>
<feature type="transmembrane region" description="Helical" evidence="2">
    <location>
        <begin position="189"/>
        <end position="206"/>
    </location>
</feature>
<reference evidence="4" key="1">
    <citation type="submission" date="2019-01" db="EMBL/GenBank/DDBJ databases">
        <title>Gri0909 isolated from a small marine red alga.</title>
        <authorList>
            <person name="Kim J."/>
            <person name="Jeong S.E."/>
            <person name="Jeon C.O."/>
        </authorList>
    </citation>
    <scope>NUCLEOTIDE SEQUENCE [LARGE SCALE GENOMIC DNA]</scope>
    <source>
        <strain evidence="4">Gri0909</strain>
    </source>
</reference>
<dbReference type="PIRSF" id="PIRSF028704">
    <property type="entry name" value="UPC028704"/>
    <property type="match status" value="1"/>
</dbReference>
<name>A0A3S2WCQ4_9PROT</name>
<accession>A0A3S2WCQ4</accession>
<dbReference type="InterPro" id="IPR014550">
    <property type="entry name" value="UCP028704_OpgC"/>
</dbReference>
<feature type="region of interest" description="Disordered" evidence="1">
    <location>
        <begin position="1"/>
        <end position="23"/>
    </location>
</feature>
<keyword evidence="2" id="KW-0472">Membrane</keyword>
<keyword evidence="2" id="KW-0812">Transmembrane</keyword>
<feature type="transmembrane region" description="Helical" evidence="2">
    <location>
        <begin position="373"/>
        <end position="392"/>
    </location>
</feature>
<proteinExistence type="predicted"/>
<sequence length="445" mass="49603">MRGQMNSGEHHSSGGQQTEAAHHPVRRIRDPRLDFFRGIAMLIIFIAHVPWNHWANFIPARFGPSDATEMFVFCSGFAAAIAFGGTFIRAGFWMGTARVVYRVFTLYIAHIMMFLSIAVAVYVANLYAVEEDYVSSLALNPFFENPGQQLVGLFTLTYVPNYFDIMPMYIGVLLMMPLVVLAQRVHTGLAIAFVLGLYVLQFNQQWDLPAAPFNDELVWFFNPLGWQLLFFTGFALSRKWITAPPVTRPLVITALAIVVLGFLVWNRAAWKAFPEVMVLYDVLSDSGAYIGLDLGLLGKTDFGFGRYIHFMALAYLAVAMLKGRESFLYAPIFNPIRKVGQQALVTFVVSMFLSRIAGMILDVIGRDGWQLTLVNLGGMGILVGVAYFIGWYKTQPWRAVDRHVNSAQASAHRVGKASVFESVQGKAGDKPQTDFSQGARPVPAE</sequence>
<gene>
    <name evidence="3" type="ORF">EOI86_09295</name>
</gene>
<feature type="transmembrane region" description="Helical" evidence="2">
    <location>
        <begin position="304"/>
        <end position="321"/>
    </location>
</feature>
<feature type="transmembrane region" description="Helical" evidence="2">
    <location>
        <begin position="162"/>
        <end position="182"/>
    </location>
</feature>
<feature type="transmembrane region" description="Helical" evidence="2">
    <location>
        <begin position="218"/>
        <end position="237"/>
    </location>
</feature>
<feature type="transmembrane region" description="Helical" evidence="2">
    <location>
        <begin position="35"/>
        <end position="54"/>
    </location>
</feature>
<evidence type="ECO:0000256" key="1">
    <source>
        <dbReference type="SAM" id="MobiDB-lite"/>
    </source>
</evidence>
<dbReference type="AlphaFoldDB" id="A0A3S2WCQ4"/>
<dbReference type="Proteomes" id="UP000287447">
    <property type="component" value="Unassembled WGS sequence"/>
</dbReference>
<dbReference type="PANTHER" id="PTHR38592:SF3">
    <property type="entry name" value="BLL4819 PROTEIN"/>
    <property type="match status" value="1"/>
</dbReference>
<evidence type="ECO:0000313" key="3">
    <source>
        <dbReference type="EMBL" id="RVU39412.1"/>
    </source>
</evidence>
<dbReference type="Pfam" id="PF10129">
    <property type="entry name" value="OpgC_C"/>
    <property type="match status" value="1"/>
</dbReference>
<feature type="transmembrane region" description="Helical" evidence="2">
    <location>
        <begin position="104"/>
        <end position="128"/>
    </location>
</feature>
<comment type="caution">
    <text evidence="3">The sequence shown here is derived from an EMBL/GenBank/DDBJ whole genome shotgun (WGS) entry which is preliminary data.</text>
</comment>
<feature type="region of interest" description="Disordered" evidence="1">
    <location>
        <begin position="423"/>
        <end position="445"/>
    </location>
</feature>
<keyword evidence="4" id="KW-1185">Reference proteome</keyword>
<protein>
    <submittedName>
        <fullName evidence="3">OpgC domain-containing protein</fullName>
    </submittedName>
</protein>